<evidence type="ECO:0000313" key="3">
    <source>
        <dbReference type="EMBL" id="MEF2294085.1"/>
    </source>
</evidence>
<sequence>GGVIKFANKGKHTAKKVNSSGRAGKQRRLKEIADDNKVSSALRGEIRRDINEIKLGKRKNIRVPQGYHLAHRRGYEARKGYGYKYSVIYRQ</sequence>
<evidence type="ECO:0000313" key="4">
    <source>
        <dbReference type="Proteomes" id="UP001356080"/>
    </source>
</evidence>
<protein>
    <submittedName>
        <fullName evidence="3">Polymorphic toxin type 8 domain-containing protein</fullName>
    </submittedName>
</protein>
<dbReference type="InterPro" id="IPR029097">
    <property type="entry name" value="Ntox8"/>
</dbReference>
<reference evidence="3 4" key="1">
    <citation type="submission" date="2024-01" db="EMBL/GenBank/DDBJ databases">
        <title>Survival strategy associated with biotechnological potential of Virgibacillus dokdonensis T4.6 isolated from salt-fermented shrimp paste.</title>
        <authorList>
            <person name="Doan T.V."/>
            <person name="Quach N.T."/>
            <person name="Phi Q.-T."/>
        </authorList>
    </citation>
    <scope>NUCLEOTIDE SEQUENCE [LARGE SCALE GENOMIC DNA]</scope>
    <source>
        <strain evidence="3 4">T4.6</strain>
    </source>
</reference>
<organism evidence="3 4">
    <name type="scientific">Virgibacillus dokdonensis</name>
    <dbReference type="NCBI Taxonomy" id="302167"/>
    <lineage>
        <taxon>Bacteria</taxon>
        <taxon>Bacillati</taxon>
        <taxon>Bacillota</taxon>
        <taxon>Bacilli</taxon>
        <taxon>Bacillales</taxon>
        <taxon>Bacillaceae</taxon>
        <taxon>Virgibacillus</taxon>
    </lineage>
</organism>
<accession>A0ABU7VK90</accession>
<feature type="region of interest" description="Disordered" evidence="1">
    <location>
        <begin position="1"/>
        <end position="32"/>
    </location>
</feature>
<evidence type="ECO:0000256" key="1">
    <source>
        <dbReference type="SAM" id="MobiDB-lite"/>
    </source>
</evidence>
<dbReference type="RefSeq" id="WP_331806073.1">
    <property type="nucleotide sequence ID" value="NZ_JAZHPM010000077.1"/>
</dbReference>
<keyword evidence="4" id="KW-1185">Reference proteome</keyword>
<gene>
    <name evidence="3" type="ORF">V2W34_19050</name>
</gene>
<feature type="non-terminal residue" evidence="3">
    <location>
        <position position="1"/>
    </location>
</feature>
<feature type="domain" description="Bacterial toxin 8" evidence="2">
    <location>
        <begin position="34"/>
        <end position="87"/>
    </location>
</feature>
<evidence type="ECO:0000259" key="2">
    <source>
        <dbReference type="Pfam" id="PF15545"/>
    </source>
</evidence>
<proteinExistence type="predicted"/>
<name>A0ABU7VK90_9BACI</name>
<dbReference type="Proteomes" id="UP001356080">
    <property type="component" value="Unassembled WGS sequence"/>
</dbReference>
<comment type="caution">
    <text evidence="3">The sequence shown here is derived from an EMBL/GenBank/DDBJ whole genome shotgun (WGS) entry which is preliminary data.</text>
</comment>
<dbReference type="Pfam" id="PF15545">
    <property type="entry name" value="Ntox8"/>
    <property type="match status" value="1"/>
</dbReference>
<dbReference type="EMBL" id="JAZHPM010000077">
    <property type="protein sequence ID" value="MEF2294085.1"/>
    <property type="molecule type" value="Genomic_DNA"/>
</dbReference>